<keyword evidence="4" id="KW-0067">ATP-binding</keyword>
<dbReference type="OrthoDB" id="9801841at2"/>
<keyword evidence="2" id="KW-0547">Nucleotide-binding</keyword>
<dbReference type="PANTHER" id="PTHR43289:SF34">
    <property type="entry name" value="SERINE_THREONINE-PROTEIN KINASE YBDM-RELATED"/>
    <property type="match status" value="1"/>
</dbReference>
<feature type="domain" description="Protein kinase" evidence="5">
    <location>
        <begin position="83"/>
        <end position="351"/>
    </location>
</feature>
<gene>
    <name evidence="6" type="ORF">ATO7_15402</name>
</gene>
<evidence type="ECO:0000256" key="3">
    <source>
        <dbReference type="ARBA" id="ARBA00022777"/>
    </source>
</evidence>
<name>A0A1Y1SAU4_9GAMM</name>
<reference evidence="6 7" key="1">
    <citation type="submission" date="2013-04" db="EMBL/GenBank/DDBJ databases">
        <title>Oceanococcus atlanticus 22II-S10r2 Genome Sequencing.</title>
        <authorList>
            <person name="Lai Q."/>
            <person name="Li G."/>
            <person name="Shao Z."/>
        </authorList>
    </citation>
    <scope>NUCLEOTIDE SEQUENCE [LARGE SCALE GENOMIC DNA]</scope>
    <source>
        <strain evidence="6 7">22II-S10r2</strain>
    </source>
</reference>
<evidence type="ECO:0000313" key="7">
    <source>
        <dbReference type="Proteomes" id="UP000192342"/>
    </source>
</evidence>
<dbReference type="PANTHER" id="PTHR43289">
    <property type="entry name" value="MITOGEN-ACTIVATED PROTEIN KINASE KINASE KINASE 20-RELATED"/>
    <property type="match status" value="1"/>
</dbReference>
<dbReference type="InterPro" id="IPR000719">
    <property type="entry name" value="Prot_kinase_dom"/>
</dbReference>
<dbReference type="Gene3D" id="1.10.510.10">
    <property type="entry name" value="Transferase(Phosphotransferase) domain 1"/>
    <property type="match status" value="1"/>
</dbReference>
<dbReference type="InterPro" id="IPR008271">
    <property type="entry name" value="Ser/Thr_kinase_AS"/>
</dbReference>
<organism evidence="6 7">
    <name type="scientific">Oceanococcus atlanticus</name>
    <dbReference type="NCBI Taxonomy" id="1317117"/>
    <lineage>
        <taxon>Bacteria</taxon>
        <taxon>Pseudomonadati</taxon>
        <taxon>Pseudomonadota</taxon>
        <taxon>Gammaproteobacteria</taxon>
        <taxon>Chromatiales</taxon>
        <taxon>Oceanococcaceae</taxon>
        <taxon>Oceanococcus</taxon>
    </lineage>
</organism>
<proteinExistence type="predicted"/>
<dbReference type="SMART" id="SM00028">
    <property type="entry name" value="TPR"/>
    <property type="match status" value="8"/>
</dbReference>
<dbReference type="InterPro" id="IPR011990">
    <property type="entry name" value="TPR-like_helical_dom_sf"/>
</dbReference>
<keyword evidence="1" id="KW-0808">Transferase</keyword>
<evidence type="ECO:0000313" key="6">
    <source>
        <dbReference type="EMBL" id="ORE85182.1"/>
    </source>
</evidence>
<dbReference type="Pfam" id="PF13424">
    <property type="entry name" value="TPR_12"/>
    <property type="match status" value="4"/>
</dbReference>
<dbReference type="CDD" id="cd14014">
    <property type="entry name" value="STKc_PknB_like"/>
    <property type="match status" value="1"/>
</dbReference>
<comment type="caution">
    <text evidence="6">The sequence shown here is derived from an EMBL/GenBank/DDBJ whole genome shotgun (WGS) entry which is preliminary data.</text>
</comment>
<dbReference type="PROSITE" id="PS00108">
    <property type="entry name" value="PROTEIN_KINASE_ST"/>
    <property type="match status" value="1"/>
</dbReference>
<dbReference type="Gene3D" id="3.30.200.20">
    <property type="entry name" value="Phosphorylase Kinase, domain 1"/>
    <property type="match status" value="1"/>
</dbReference>
<evidence type="ECO:0000256" key="4">
    <source>
        <dbReference type="ARBA" id="ARBA00022840"/>
    </source>
</evidence>
<dbReference type="RefSeq" id="WP_083563331.1">
    <property type="nucleotide sequence ID" value="NZ_AQQV01000005.1"/>
</dbReference>
<dbReference type="GO" id="GO:0004674">
    <property type="term" value="F:protein serine/threonine kinase activity"/>
    <property type="evidence" value="ECO:0007669"/>
    <property type="project" value="UniProtKB-KW"/>
</dbReference>
<dbReference type="Gene3D" id="1.25.40.10">
    <property type="entry name" value="Tetratricopeptide repeat domain"/>
    <property type="match status" value="3"/>
</dbReference>
<dbReference type="SUPFAM" id="SSF48452">
    <property type="entry name" value="TPR-like"/>
    <property type="match status" value="2"/>
</dbReference>
<dbReference type="EMBL" id="AQQV01000005">
    <property type="protein sequence ID" value="ORE85182.1"/>
    <property type="molecule type" value="Genomic_DNA"/>
</dbReference>
<protein>
    <submittedName>
        <fullName evidence="6">Serine/threonine protein kinase</fullName>
    </submittedName>
</protein>
<dbReference type="Pfam" id="PF00069">
    <property type="entry name" value="Pkinase"/>
    <property type="match status" value="1"/>
</dbReference>
<dbReference type="InterPro" id="IPR019734">
    <property type="entry name" value="TPR_rpt"/>
</dbReference>
<dbReference type="GO" id="GO:0005524">
    <property type="term" value="F:ATP binding"/>
    <property type="evidence" value="ECO:0007669"/>
    <property type="project" value="UniProtKB-KW"/>
</dbReference>
<dbReference type="AlphaFoldDB" id="A0A1Y1SAU4"/>
<evidence type="ECO:0000256" key="2">
    <source>
        <dbReference type="ARBA" id="ARBA00022741"/>
    </source>
</evidence>
<dbReference type="PROSITE" id="PS50011">
    <property type="entry name" value="PROTEIN_KINASE_DOM"/>
    <property type="match status" value="1"/>
</dbReference>
<evidence type="ECO:0000256" key="1">
    <source>
        <dbReference type="ARBA" id="ARBA00022679"/>
    </source>
</evidence>
<dbReference type="InterPro" id="IPR011009">
    <property type="entry name" value="Kinase-like_dom_sf"/>
</dbReference>
<accession>A0A1Y1SAU4</accession>
<keyword evidence="7" id="KW-1185">Reference proteome</keyword>
<sequence>MTPEFWKRVEEAFEQATTLDPAAQQRWLQSMQQQDAALASQVAQLLAADDQDDARLNAPIEASLQAMASSVDDPWIGRQLGHYRIISRIATGGMGAVFRAERTDAQFEQDVAIKLMGSHLADADALGRFRTERQILAHMQHPYIASLLDGGALSDNTPYLVMEYVTGAPLTQHCQTQQLSVDARLQLFLKVCEAVAYAHRNLVVHRDIKPGNILVDDHGNPRLLDFGIAKLMADSPDTATVTVQRMTPDYASPEQITGQPVTTVSDVYALGVLLYEMLSGQRPYQLQGLRPAEMEQLVCDTTPTRPSEHATAQLRGLSRDLDAVVLKAMHRDPEHRYTSVQALAEDIQRHLEGRPVQARGQQWRYLASKFMRRHALAVAASSITLLLGVAALVYHNHSVTSERDQARFEAARAKAVTGFLIDIFKQSNPDETDGANVTAREILDIGAERLEQGLFAQPRIRGELNHSIGTVYSHLGQYPQAGQQFTAMIALAEQLGDPLMQARGLTGLGRVLFEQGELSRAQASHEQALSLLAADPGDNAVQRATMLNDLAESQFAQGDYTHADSNNRKALAILEGFPQQGIESLSKTQHDLGVSLQIQGHFDEAEQLLRQALDNALQSVGERNSNTLAYMHALAALLHERGHNPEAEKIYLRVLDLERDLLGEDYVDADATMTNLGRLYSDMQQFEQAEHFLRAAVAHVHRVRGPDHAYTAYDMINLANLLHQLERPQEAYDLAAHALEIYSRAVPDDHPYIASASLTYAGTLIDLGRPSLAEQAARRALDICAKALPEGHWLAASARSVLGETLFLQDQPEAAETLLREAYPVLAAARPEDRATSNALSRLIRFYSARGNAEQLAYYQALRDG</sequence>
<dbReference type="SUPFAM" id="SSF56112">
    <property type="entry name" value="Protein kinase-like (PK-like)"/>
    <property type="match status" value="1"/>
</dbReference>
<evidence type="ECO:0000259" key="5">
    <source>
        <dbReference type="PROSITE" id="PS50011"/>
    </source>
</evidence>
<dbReference type="Proteomes" id="UP000192342">
    <property type="component" value="Unassembled WGS sequence"/>
</dbReference>
<dbReference type="SMART" id="SM00220">
    <property type="entry name" value="S_TKc"/>
    <property type="match status" value="1"/>
</dbReference>
<keyword evidence="6" id="KW-0723">Serine/threonine-protein kinase</keyword>
<dbReference type="STRING" id="1317117.ATO7_15402"/>
<keyword evidence="3 6" id="KW-0418">Kinase</keyword>